<dbReference type="RefSeq" id="WP_241055477.1">
    <property type="nucleotide sequence ID" value="NZ_JAKZBV010000001.1"/>
</dbReference>
<comment type="caution">
    <text evidence="6">The sequence shown here is derived from an EMBL/GenBank/DDBJ whole genome shotgun (WGS) entry which is preliminary data.</text>
</comment>
<dbReference type="InterPro" id="IPR050950">
    <property type="entry name" value="HTH-type_LysR_regulators"/>
</dbReference>
<reference evidence="6 7" key="1">
    <citation type="submission" date="2022-03" db="EMBL/GenBank/DDBJ databases">
        <title>Sinomonas sp. isolated from a soil.</title>
        <authorList>
            <person name="Han J."/>
            <person name="Kim D.-U."/>
        </authorList>
    </citation>
    <scope>NUCLEOTIDE SEQUENCE [LARGE SCALE GENOMIC DNA]</scope>
    <source>
        <strain evidence="6 7">5-5</strain>
    </source>
</reference>
<organism evidence="6 7">
    <name type="scientific">Sinomonas terrae</name>
    <dbReference type="NCBI Taxonomy" id="2908838"/>
    <lineage>
        <taxon>Bacteria</taxon>
        <taxon>Bacillati</taxon>
        <taxon>Actinomycetota</taxon>
        <taxon>Actinomycetes</taxon>
        <taxon>Micrococcales</taxon>
        <taxon>Micrococcaceae</taxon>
        <taxon>Sinomonas</taxon>
    </lineage>
</organism>
<protein>
    <submittedName>
        <fullName evidence="6">LysR substrate-binding domain-containing protein</fullName>
    </submittedName>
</protein>
<dbReference type="InterPro" id="IPR036388">
    <property type="entry name" value="WH-like_DNA-bd_sf"/>
</dbReference>
<dbReference type="EMBL" id="JAKZBV010000001">
    <property type="protein sequence ID" value="MCH6471588.1"/>
    <property type="molecule type" value="Genomic_DNA"/>
</dbReference>
<dbReference type="PROSITE" id="PS50931">
    <property type="entry name" value="HTH_LYSR"/>
    <property type="match status" value="1"/>
</dbReference>
<dbReference type="InterPro" id="IPR005119">
    <property type="entry name" value="LysR_subst-bd"/>
</dbReference>
<keyword evidence="2" id="KW-0805">Transcription regulation</keyword>
<dbReference type="PRINTS" id="PR00039">
    <property type="entry name" value="HTHLYSR"/>
</dbReference>
<dbReference type="SUPFAM" id="SSF53850">
    <property type="entry name" value="Periplasmic binding protein-like II"/>
    <property type="match status" value="1"/>
</dbReference>
<feature type="domain" description="HTH lysR-type" evidence="5">
    <location>
        <begin position="11"/>
        <end position="68"/>
    </location>
</feature>
<dbReference type="Gene3D" id="3.40.190.290">
    <property type="match status" value="1"/>
</dbReference>
<sequence>MDEVNLLDGRLKVRHLVLALAVVEHGGFAKAARSLHVTQPVVTRGIKELEEILGLELFERGPKGIVTNEFAEVFLEHARAIVGHLRQMGRQAGEASSGMVGTVTVASHLAGSNVLLPTAIILLKKDYPKINVIVRNGTPERLAAELASGQIDLMVGRQGQLQTEIRVEQVELYEEPFRIVARPGHPVFGGPEPGLPELLEYPWILPVAETSLRSELTELFRRSAGRVPAEQIECGLQTTVRAIVRATDHLAVMPETIAQVDPELAVVPTVLQGVSQKVVATIPADFPLSLNAKAMLQCLRRATLEVSQG</sequence>
<dbReference type="Pfam" id="PF03466">
    <property type="entry name" value="LysR_substrate"/>
    <property type="match status" value="1"/>
</dbReference>
<evidence type="ECO:0000256" key="1">
    <source>
        <dbReference type="ARBA" id="ARBA00009437"/>
    </source>
</evidence>
<gene>
    <name evidence="6" type="ORF">L0M17_16655</name>
</gene>
<evidence type="ECO:0000259" key="5">
    <source>
        <dbReference type="PROSITE" id="PS50931"/>
    </source>
</evidence>
<dbReference type="InterPro" id="IPR000847">
    <property type="entry name" value="LysR_HTH_N"/>
</dbReference>
<keyword evidence="3" id="KW-0238">DNA-binding</keyword>
<name>A0ABS9U4H8_9MICC</name>
<evidence type="ECO:0000256" key="2">
    <source>
        <dbReference type="ARBA" id="ARBA00023015"/>
    </source>
</evidence>
<dbReference type="InterPro" id="IPR036390">
    <property type="entry name" value="WH_DNA-bd_sf"/>
</dbReference>
<comment type="similarity">
    <text evidence="1">Belongs to the LysR transcriptional regulatory family.</text>
</comment>
<dbReference type="Pfam" id="PF00126">
    <property type="entry name" value="HTH_1"/>
    <property type="match status" value="1"/>
</dbReference>
<keyword evidence="7" id="KW-1185">Reference proteome</keyword>
<dbReference type="Proteomes" id="UP001202922">
    <property type="component" value="Unassembled WGS sequence"/>
</dbReference>
<evidence type="ECO:0000256" key="3">
    <source>
        <dbReference type="ARBA" id="ARBA00023125"/>
    </source>
</evidence>
<evidence type="ECO:0000313" key="6">
    <source>
        <dbReference type="EMBL" id="MCH6471588.1"/>
    </source>
</evidence>
<proteinExistence type="inferred from homology"/>
<dbReference type="PANTHER" id="PTHR30419:SF8">
    <property type="entry name" value="NITROGEN ASSIMILATION TRANSCRIPTIONAL ACTIVATOR-RELATED"/>
    <property type="match status" value="1"/>
</dbReference>
<evidence type="ECO:0000256" key="4">
    <source>
        <dbReference type="ARBA" id="ARBA00023163"/>
    </source>
</evidence>
<dbReference type="PANTHER" id="PTHR30419">
    <property type="entry name" value="HTH-TYPE TRANSCRIPTIONAL REGULATOR YBHD"/>
    <property type="match status" value="1"/>
</dbReference>
<dbReference type="SUPFAM" id="SSF46785">
    <property type="entry name" value="Winged helix' DNA-binding domain"/>
    <property type="match status" value="1"/>
</dbReference>
<accession>A0ABS9U4H8</accession>
<keyword evidence="4" id="KW-0804">Transcription</keyword>
<dbReference type="Gene3D" id="1.10.10.10">
    <property type="entry name" value="Winged helix-like DNA-binding domain superfamily/Winged helix DNA-binding domain"/>
    <property type="match status" value="1"/>
</dbReference>
<evidence type="ECO:0000313" key="7">
    <source>
        <dbReference type="Proteomes" id="UP001202922"/>
    </source>
</evidence>